<comment type="caution">
    <text evidence="1">The sequence shown here is derived from an EMBL/GenBank/DDBJ whole genome shotgun (WGS) entry which is preliminary data.</text>
</comment>
<dbReference type="AlphaFoldDB" id="A0A1S1LCE3"/>
<reference evidence="1 2" key="1">
    <citation type="submission" date="2016-10" db="EMBL/GenBank/DDBJ databases">
        <title>Evaluation of Human, Veterinary and Environmental Mycobacterium chelonae Isolates by Core Genome Phylogenomic Analysis, Targeted Gene Comparison, and Anti-microbial Susceptibility Patterns: A Tale of Mistaken Identities.</title>
        <authorList>
            <person name="Fogelson S.B."/>
            <person name="Camus A.C."/>
            <person name="Lorenz W."/>
            <person name="Vasireddy R."/>
            <person name="Vasireddy S."/>
            <person name="Smith T."/>
            <person name="Brown-Elliott B.A."/>
            <person name="Wallace R.J.Jr."/>
            <person name="Hasan N.A."/>
            <person name="Reischl U."/>
            <person name="Sanchez S."/>
        </authorList>
    </citation>
    <scope>NUCLEOTIDE SEQUENCE [LARGE SCALE GENOMIC DNA]</scope>
    <source>
        <strain evidence="1 2">15515</strain>
    </source>
</reference>
<dbReference type="Proteomes" id="UP000180043">
    <property type="component" value="Unassembled WGS sequence"/>
</dbReference>
<proteinExistence type="predicted"/>
<sequence length="237" mass="25006">MSVDEPTVDWFPLPDAELVFGLGSNLCHAVARAAAVDAIGEGVICDARAISVCGELVGLAAGWGAYERGSRYLNRADVCHRCVWIVAAARAELAAQIADARVEERHERVVATALGDSTVGERLLQAIVDDPDIAGSLVGKLSRSHRTDLLALAAQHLPGVFVCDECGDGLDNSHEGESCPVETAGCLACSPTAGPYAGEWEGQMLQECVVQAPCSVMRALCDYYEINLPYLTTTGAC</sequence>
<protein>
    <submittedName>
        <fullName evidence="1">Uncharacterized protein</fullName>
    </submittedName>
</protein>
<name>A0A1S1LCE3_MYCCH</name>
<evidence type="ECO:0000313" key="1">
    <source>
        <dbReference type="EMBL" id="OHU47323.1"/>
    </source>
</evidence>
<gene>
    <name evidence="1" type="ORF">BKG82_27105</name>
</gene>
<dbReference type="EMBL" id="MLIQ01000042">
    <property type="protein sequence ID" value="OHU47323.1"/>
    <property type="molecule type" value="Genomic_DNA"/>
</dbReference>
<evidence type="ECO:0000313" key="2">
    <source>
        <dbReference type="Proteomes" id="UP000180043"/>
    </source>
</evidence>
<accession>A0A1S1LCE3</accession>
<organism evidence="1 2">
    <name type="scientific">Mycobacteroides chelonae</name>
    <name type="common">Mycobacterium chelonae</name>
    <dbReference type="NCBI Taxonomy" id="1774"/>
    <lineage>
        <taxon>Bacteria</taxon>
        <taxon>Bacillati</taxon>
        <taxon>Actinomycetota</taxon>
        <taxon>Actinomycetes</taxon>
        <taxon>Mycobacteriales</taxon>
        <taxon>Mycobacteriaceae</taxon>
        <taxon>Mycobacteroides</taxon>
    </lineage>
</organism>